<dbReference type="Proteomes" id="UP000664859">
    <property type="component" value="Unassembled WGS sequence"/>
</dbReference>
<protein>
    <submittedName>
        <fullName evidence="2">Uncharacterized protein</fullName>
    </submittedName>
</protein>
<sequence>MEVAPQKRWQPPPPQTVPMAVEPAASALKTPGVQLGGREAAGIDVLLRPPYAQLELRHHRKRHARTAGSGASAALHDPLLQPSRAAQQEPGTEPNLQEAAAQGQWGSRGGAYAGSVEDSSSAVRSLFAAELEESRGTLVSAGANAAGDADYCALQQMLRGPRKCRSGGGGRDAHVTASSLLQETELSFSSYLTSDEPAYTRMYGSPPPPPTQLPVSSLWRARLNRSRTV</sequence>
<evidence type="ECO:0000313" key="2">
    <source>
        <dbReference type="EMBL" id="KAG5179350.1"/>
    </source>
</evidence>
<dbReference type="AlphaFoldDB" id="A0A836CAN2"/>
<keyword evidence="3" id="KW-1185">Reference proteome</keyword>
<reference evidence="2" key="1">
    <citation type="submission" date="2021-02" db="EMBL/GenBank/DDBJ databases">
        <title>First Annotated Genome of the Yellow-green Alga Tribonema minus.</title>
        <authorList>
            <person name="Mahan K.M."/>
        </authorList>
    </citation>
    <scope>NUCLEOTIDE SEQUENCE</scope>
    <source>
        <strain evidence="2">UTEX B ZZ1240</strain>
    </source>
</reference>
<organism evidence="2 3">
    <name type="scientific">Tribonema minus</name>
    <dbReference type="NCBI Taxonomy" id="303371"/>
    <lineage>
        <taxon>Eukaryota</taxon>
        <taxon>Sar</taxon>
        <taxon>Stramenopiles</taxon>
        <taxon>Ochrophyta</taxon>
        <taxon>PX clade</taxon>
        <taxon>Xanthophyceae</taxon>
        <taxon>Tribonematales</taxon>
        <taxon>Tribonemataceae</taxon>
        <taxon>Tribonema</taxon>
    </lineage>
</organism>
<evidence type="ECO:0000313" key="3">
    <source>
        <dbReference type="Proteomes" id="UP000664859"/>
    </source>
</evidence>
<proteinExistence type="predicted"/>
<dbReference type="EMBL" id="JAFCMP010000479">
    <property type="protein sequence ID" value="KAG5179350.1"/>
    <property type="molecule type" value="Genomic_DNA"/>
</dbReference>
<evidence type="ECO:0000256" key="1">
    <source>
        <dbReference type="SAM" id="MobiDB-lite"/>
    </source>
</evidence>
<name>A0A836CAN2_9STRA</name>
<feature type="region of interest" description="Disordered" evidence="1">
    <location>
        <begin position="84"/>
        <end position="114"/>
    </location>
</feature>
<comment type="caution">
    <text evidence="2">The sequence shown here is derived from an EMBL/GenBank/DDBJ whole genome shotgun (WGS) entry which is preliminary data.</text>
</comment>
<accession>A0A836CAN2</accession>
<gene>
    <name evidence="2" type="ORF">JKP88DRAFT_350005</name>
</gene>